<dbReference type="STRING" id="1333845.SAMN04487895_101608"/>
<dbReference type="EMBL" id="CP076607">
    <property type="protein sequence ID" value="QWU14306.1"/>
    <property type="molecule type" value="Genomic_DNA"/>
</dbReference>
<evidence type="ECO:0000313" key="3">
    <source>
        <dbReference type="Proteomes" id="UP000198809"/>
    </source>
</evidence>
<protein>
    <submittedName>
        <fullName evidence="2">Uncharacterized protein</fullName>
    </submittedName>
</protein>
<accession>A0A1H8GQH3</accession>
<reference evidence="2 3" key="1">
    <citation type="submission" date="2016-10" db="EMBL/GenBank/DDBJ databases">
        <authorList>
            <person name="de Groot N.N."/>
        </authorList>
    </citation>
    <scope>NUCLEOTIDE SEQUENCE [LARGE SCALE GENOMIC DNA]</scope>
    <source>
        <strain evidence="2 3">CGMCC 1.10238</strain>
    </source>
</reference>
<name>A0A1H8GQH3_9BACL</name>
<evidence type="ECO:0000313" key="1">
    <source>
        <dbReference type="EMBL" id="QWU14306.1"/>
    </source>
</evidence>
<dbReference type="Proteomes" id="UP000683429">
    <property type="component" value="Chromosome"/>
</dbReference>
<dbReference type="Proteomes" id="UP000198809">
    <property type="component" value="Unassembled WGS sequence"/>
</dbReference>
<keyword evidence="4" id="KW-1185">Reference proteome</keyword>
<dbReference type="AlphaFoldDB" id="A0A1H8GQH3"/>
<dbReference type="RefSeq" id="WP_036588214.1">
    <property type="nucleotide sequence ID" value="NZ_CP076607.1"/>
</dbReference>
<evidence type="ECO:0000313" key="4">
    <source>
        <dbReference type="Proteomes" id="UP000683429"/>
    </source>
</evidence>
<reference evidence="1 4" key="2">
    <citation type="submission" date="2021-06" db="EMBL/GenBank/DDBJ databases">
        <title>Whole genome sequence of Paenibacillus sophorae DSM23020 for comparative genomics.</title>
        <authorList>
            <person name="Kim M.-J."/>
            <person name="Lee G."/>
            <person name="Shin J.-H."/>
        </authorList>
    </citation>
    <scope>NUCLEOTIDE SEQUENCE [LARGE SCALE GENOMIC DNA]</scope>
    <source>
        <strain evidence="1 4">DSM 23020</strain>
    </source>
</reference>
<sequence length="106" mass="12431">MKDKKLGQDFKNFMREVREIPGVAEYLDKPYQLSEFAYTEEQKEALIDSMFSIIKGHLMKCDVKDITIDKTGVVSGFWRKDGTPLATSPTGEYTYKINFKYRKEFR</sequence>
<proteinExistence type="predicted"/>
<dbReference type="OrthoDB" id="2649725at2"/>
<dbReference type="EMBL" id="FODH01000001">
    <property type="protein sequence ID" value="SEN46253.1"/>
    <property type="molecule type" value="Genomic_DNA"/>
</dbReference>
<evidence type="ECO:0000313" key="2">
    <source>
        <dbReference type="EMBL" id="SEN46253.1"/>
    </source>
</evidence>
<gene>
    <name evidence="1" type="ORF">KP014_20580</name>
    <name evidence="2" type="ORF">SAMN04487895_101608</name>
</gene>
<organism evidence="2 3">
    <name type="scientific">Paenibacillus sophorae</name>
    <dbReference type="NCBI Taxonomy" id="1333845"/>
    <lineage>
        <taxon>Bacteria</taxon>
        <taxon>Bacillati</taxon>
        <taxon>Bacillota</taxon>
        <taxon>Bacilli</taxon>
        <taxon>Bacillales</taxon>
        <taxon>Paenibacillaceae</taxon>
        <taxon>Paenibacillus</taxon>
    </lineage>
</organism>